<keyword evidence="3" id="KW-1185">Reference proteome</keyword>
<dbReference type="EMBL" id="JARKIE010000635">
    <property type="protein sequence ID" value="KAJ7622994.1"/>
    <property type="molecule type" value="Genomic_DNA"/>
</dbReference>
<organism evidence="2 3">
    <name type="scientific">Mycena rosella</name>
    <name type="common">Pink bonnet</name>
    <name type="synonym">Agaricus rosellus</name>
    <dbReference type="NCBI Taxonomy" id="1033263"/>
    <lineage>
        <taxon>Eukaryota</taxon>
        <taxon>Fungi</taxon>
        <taxon>Dikarya</taxon>
        <taxon>Basidiomycota</taxon>
        <taxon>Agaricomycotina</taxon>
        <taxon>Agaricomycetes</taxon>
        <taxon>Agaricomycetidae</taxon>
        <taxon>Agaricales</taxon>
        <taxon>Marasmiineae</taxon>
        <taxon>Mycenaceae</taxon>
        <taxon>Mycena</taxon>
    </lineage>
</organism>
<sequence length="378" mass="42106">MSHTHNLSISSFCSTLSINSDDFLEVFENDHYDNDELVSEAHGIVNKHRRSLIQAAPKGSKYHLDKLLDAMLDHAPTPLGARYVAVALHVAATKDDNGSSVVGAAKAWLDQLVLPMLTIATDNRSEPSSSQTPTLDETAQVIESAGRKEQREFRTSLAKRERYYCAITQTFDRDRVDFLDAQQRSNEVPRVPAHKMVAAHIIPLFLNNFNDAGEHKTGVHLRDAAYTWDMLQSWTQIDLQGLVGSKITSPQNGIYMTSDDHDNFGAFKFYLDKAAFPNDVNKYEARCLRNRLSNGESSSIVTFSDQEPPKPEYLQIHAAFAKVLHLSGAAAHLQDLQRDAERMEMLHLDGLADFGQALTSKLAVLSGGAVYIKPQYAY</sequence>
<evidence type="ECO:0000313" key="3">
    <source>
        <dbReference type="Proteomes" id="UP001221757"/>
    </source>
</evidence>
<name>A0AAD7BJD3_MYCRO</name>
<comment type="caution">
    <text evidence="2">The sequence shown here is derived from an EMBL/GenBank/DDBJ whole genome shotgun (WGS) entry which is preliminary data.</text>
</comment>
<feature type="domain" description="HNH nuclease" evidence="1">
    <location>
        <begin position="165"/>
        <end position="272"/>
    </location>
</feature>
<gene>
    <name evidence="2" type="ORF">B0H17DRAFT_1112146</name>
</gene>
<dbReference type="Proteomes" id="UP001221757">
    <property type="component" value="Unassembled WGS sequence"/>
</dbReference>
<dbReference type="Pfam" id="PF13391">
    <property type="entry name" value="HNH_2"/>
    <property type="match status" value="1"/>
</dbReference>
<dbReference type="AlphaFoldDB" id="A0AAD7BJD3"/>
<evidence type="ECO:0000259" key="1">
    <source>
        <dbReference type="Pfam" id="PF13391"/>
    </source>
</evidence>
<accession>A0AAD7BJD3</accession>
<evidence type="ECO:0000313" key="2">
    <source>
        <dbReference type="EMBL" id="KAJ7622994.1"/>
    </source>
</evidence>
<dbReference type="InterPro" id="IPR003615">
    <property type="entry name" value="HNH_nuc"/>
</dbReference>
<proteinExistence type="predicted"/>
<reference evidence="2" key="1">
    <citation type="submission" date="2023-03" db="EMBL/GenBank/DDBJ databases">
        <title>Massive genome expansion in bonnet fungi (Mycena s.s.) driven by repeated elements and novel gene families across ecological guilds.</title>
        <authorList>
            <consortium name="Lawrence Berkeley National Laboratory"/>
            <person name="Harder C.B."/>
            <person name="Miyauchi S."/>
            <person name="Viragh M."/>
            <person name="Kuo A."/>
            <person name="Thoen E."/>
            <person name="Andreopoulos B."/>
            <person name="Lu D."/>
            <person name="Skrede I."/>
            <person name="Drula E."/>
            <person name="Henrissat B."/>
            <person name="Morin E."/>
            <person name="Kohler A."/>
            <person name="Barry K."/>
            <person name="LaButti K."/>
            <person name="Morin E."/>
            <person name="Salamov A."/>
            <person name="Lipzen A."/>
            <person name="Mereny Z."/>
            <person name="Hegedus B."/>
            <person name="Baldrian P."/>
            <person name="Stursova M."/>
            <person name="Weitz H."/>
            <person name="Taylor A."/>
            <person name="Grigoriev I.V."/>
            <person name="Nagy L.G."/>
            <person name="Martin F."/>
            <person name="Kauserud H."/>
        </authorList>
    </citation>
    <scope>NUCLEOTIDE SEQUENCE</scope>
    <source>
        <strain evidence="2">CBHHK067</strain>
    </source>
</reference>
<protein>
    <recommendedName>
        <fullName evidence="1">HNH nuclease domain-containing protein</fullName>
    </recommendedName>
</protein>